<dbReference type="InterPro" id="IPR045860">
    <property type="entry name" value="Snake_toxin-like_sf"/>
</dbReference>
<dbReference type="InterPro" id="IPR050918">
    <property type="entry name" value="CNF-like_PLA2_Inhibitor"/>
</dbReference>
<feature type="non-terminal residue" evidence="7">
    <location>
        <position position="490"/>
    </location>
</feature>
<dbReference type="Pfam" id="PF02988">
    <property type="entry name" value="PLA2_inh"/>
    <property type="match status" value="1"/>
</dbReference>
<dbReference type="CDD" id="cd23572">
    <property type="entry name" value="TFP_LU_ECD_PINLYP_rpt2"/>
    <property type="match status" value="1"/>
</dbReference>
<feature type="non-terminal residue" evidence="7">
    <location>
        <position position="1"/>
    </location>
</feature>
<dbReference type="CDD" id="cd23588">
    <property type="entry name" value="TFP_LU_ECD_PLIG"/>
    <property type="match status" value="1"/>
</dbReference>
<comment type="similarity">
    <text evidence="2">Belongs to the CNF-like-inhibitor family.</text>
</comment>
<sequence length="490" mass="54559">INSEELIEITYIDLRNEDEEFHFYKYTVNIEFEAYHSLYIGKLCKEKLAIIPFPVFWDIIQVFLFSEEKNKEGQDSKSSNIGKRQMFKKQNLPHGPQQEAACLRRDPRTSQNLWQEISERKSKTAYAVAEASHNTGFQCNHCNVLAEEEWTNEIPGAQEQPYSLAVMGGREVLNEVQQAFPEVLRKICMLQRHMLTLMKVKVLKEIEEYLTSANIYSITCQNSSTKSSLHVHHLLVKYGMQRYMLSLMKNNLDGLWCITSSSVIRLLGLALAFAFEKNIKISIALKCEVCIDQGHNCSGNIEVCPPEHEFCGITAFESVLEELQAQGIIKSCVPSSVCEGGSAHINLGKKGRSRTSVFCCKHDACNTDFPVKLPELDTKINGLRCPACYASFPDSCKDDTVDCVGSESQCINLSGYIHFEETSTKVAMKGCTTHDVCDATIGGAATFSQGSSTITSLECMPASSTASSSPGPTGLFFLVMMGFLRLQLGS</sequence>
<keyword evidence="5" id="KW-1015">Disulfide bond</keyword>
<evidence type="ECO:0000313" key="7">
    <source>
        <dbReference type="EMBL" id="ETE70915.1"/>
    </source>
</evidence>
<gene>
    <name evidence="7" type="ORF">L345_03271</name>
</gene>
<evidence type="ECO:0000313" key="8">
    <source>
        <dbReference type="Proteomes" id="UP000018936"/>
    </source>
</evidence>
<dbReference type="EMBL" id="AZIM01000458">
    <property type="protein sequence ID" value="ETE70915.1"/>
    <property type="molecule type" value="Genomic_DNA"/>
</dbReference>
<organism evidence="7 8">
    <name type="scientific">Ophiophagus hannah</name>
    <name type="common">King cobra</name>
    <name type="synonym">Naja hannah</name>
    <dbReference type="NCBI Taxonomy" id="8665"/>
    <lineage>
        <taxon>Eukaryota</taxon>
        <taxon>Metazoa</taxon>
        <taxon>Chordata</taxon>
        <taxon>Craniata</taxon>
        <taxon>Vertebrata</taxon>
        <taxon>Euteleostomi</taxon>
        <taxon>Lepidosauria</taxon>
        <taxon>Squamata</taxon>
        <taxon>Bifurcata</taxon>
        <taxon>Unidentata</taxon>
        <taxon>Episquamata</taxon>
        <taxon>Toxicofera</taxon>
        <taxon>Serpentes</taxon>
        <taxon>Colubroidea</taxon>
        <taxon>Elapidae</taxon>
        <taxon>Elapinae</taxon>
        <taxon>Ophiophagus</taxon>
    </lineage>
</organism>
<dbReference type="SUPFAM" id="SSF57302">
    <property type="entry name" value="Snake toxin-like"/>
    <property type="match status" value="2"/>
</dbReference>
<keyword evidence="4" id="KW-0593">Phospholipase A2 inhibitor</keyword>
<dbReference type="PANTHER" id="PTHR20914">
    <property type="entry name" value="LY6/PLAUR DOMAIN-CONTAINING PROTEIN 8"/>
    <property type="match status" value="1"/>
</dbReference>
<accession>V8P991</accession>
<name>V8P991_OPHHA</name>
<dbReference type="GO" id="GO:0005576">
    <property type="term" value="C:extracellular region"/>
    <property type="evidence" value="ECO:0007669"/>
    <property type="project" value="UniProtKB-SubCell"/>
</dbReference>
<comment type="caution">
    <text evidence="7">The sequence shown here is derived from an EMBL/GenBank/DDBJ whole genome shotgun (WGS) entry which is preliminary data.</text>
</comment>
<dbReference type="GO" id="GO:0019834">
    <property type="term" value="F:phospholipase A2 inhibitor activity"/>
    <property type="evidence" value="ECO:0007669"/>
    <property type="project" value="UniProtKB-KW"/>
</dbReference>
<evidence type="ECO:0000256" key="4">
    <source>
        <dbReference type="ARBA" id="ARBA00023005"/>
    </source>
</evidence>
<dbReference type="OrthoDB" id="9907178at2759"/>
<reference evidence="7 8" key="1">
    <citation type="journal article" date="2013" name="Proc. Natl. Acad. Sci. U.S.A.">
        <title>The king cobra genome reveals dynamic gene evolution and adaptation in the snake venom system.</title>
        <authorList>
            <person name="Vonk F.J."/>
            <person name="Casewell N.R."/>
            <person name="Henkel C.V."/>
            <person name="Heimberg A.M."/>
            <person name="Jansen H.J."/>
            <person name="McCleary R.J."/>
            <person name="Kerkkamp H.M."/>
            <person name="Vos R.A."/>
            <person name="Guerreiro I."/>
            <person name="Calvete J.J."/>
            <person name="Wuster W."/>
            <person name="Woods A.E."/>
            <person name="Logan J.M."/>
            <person name="Harrison R.A."/>
            <person name="Castoe T.A."/>
            <person name="de Koning A.P."/>
            <person name="Pollock D.D."/>
            <person name="Yandell M."/>
            <person name="Calderon D."/>
            <person name="Renjifo C."/>
            <person name="Currier R.B."/>
            <person name="Salgado D."/>
            <person name="Pla D."/>
            <person name="Sanz L."/>
            <person name="Hyder A.S."/>
            <person name="Ribeiro J.M."/>
            <person name="Arntzen J.W."/>
            <person name="van den Thillart G.E."/>
            <person name="Boetzer M."/>
            <person name="Pirovano W."/>
            <person name="Dirks R.P."/>
            <person name="Spaink H.P."/>
            <person name="Duboule D."/>
            <person name="McGlinn E."/>
            <person name="Kini R.M."/>
            <person name="Richardson M.K."/>
        </authorList>
    </citation>
    <scope>NUCLEOTIDE SEQUENCE</scope>
    <source>
        <tissue evidence="7">Blood</tissue>
    </source>
</reference>
<keyword evidence="8" id="KW-1185">Reference proteome</keyword>
<keyword evidence="3" id="KW-0964">Secreted</keyword>
<dbReference type="Gene3D" id="2.10.60.10">
    <property type="entry name" value="CD59"/>
    <property type="match status" value="2"/>
</dbReference>
<dbReference type="AlphaFoldDB" id="V8P991"/>
<feature type="domain" description="UPAR/Ly6" evidence="6">
    <location>
        <begin position="285"/>
        <end position="381"/>
    </location>
</feature>
<evidence type="ECO:0000259" key="6">
    <source>
        <dbReference type="SMART" id="SM00134"/>
    </source>
</evidence>
<dbReference type="Proteomes" id="UP000018936">
    <property type="component" value="Unassembled WGS sequence"/>
</dbReference>
<proteinExistence type="inferred from homology"/>
<dbReference type="SMART" id="SM00134">
    <property type="entry name" value="LU"/>
    <property type="match status" value="1"/>
</dbReference>
<comment type="subcellular location">
    <subcellularLocation>
        <location evidence="1">Secreted</location>
    </subcellularLocation>
</comment>
<evidence type="ECO:0000256" key="3">
    <source>
        <dbReference type="ARBA" id="ARBA00022525"/>
    </source>
</evidence>
<dbReference type="Pfam" id="PF00021">
    <property type="entry name" value="UPAR_LY6"/>
    <property type="match status" value="1"/>
</dbReference>
<evidence type="ECO:0000256" key="2">
    <source>
        <dbReference type="ARBA" id="ARBA00006570"/>
    </source>
</evidence>
<protein>
    <recommendedName>
        <fullName evidence="6">UPAR/Ly6 domain-containing protein</fullName>
    </recommendedName>
</protein>
<dbReference type="PANTHER" id="PTHR20914:SF30">
    <property type="entry name" value="LY6_PLAUR DOMAIN CONTAINING 9"/>
    <property type="match status" value="1"/>
</dbReference>
<evidence type="ECO:0000256" key="1">
    <source>
        <dbReference type="ARBA" id="ARBA00004613"/>
    </source>
</evidence>
<dbReference type="InterPro" id="IPR004126">
    <property type="entry name" value="PLipase_A2_inh_N"/>
</dbReference>
<evidence type="ECO:0000256" key="5">
    <source>
        <dbReference type="ARBA" id="ARBA00023157"/>
    </source>
</evidence>
<dbReference type="InterPro" id="IPR016054">
    <property type="entry name" value="LY6_UPA_recep-like"/>
</dbReference>